<dbReference type="NCBIfam" id="TIGR03215">
    <property type="entry name" value="ac_ald_DH_ac"/>
    <property type="match status" value="1"/>
</dbReference>
<dbReference type="GO" id="GO:0008774">
    <property type="term" value="F:acetaldehyde dehydrogenase (acetylating) activity"/>
    <property type="evidence" value="ECO:0007669"/>
    <property type="project" value="UniProtKB-EC"/>
</dbReference>
<dbReference type="EMBL" id="CP080096">
    <property type="protein sequence ID" value="QYD73488.1"/>
    <property type="molecule type" value="Genomic_DNA"/>
</dbReference>
<feature type="domain" description="Semialdehyde dehydrogenase NAD-binding" evidence="6">
    <location>
        <begin position="7"/>
        <end position="120"/>
    </location>
</feature>
<accession>A0ABX8UWV3</accession>
<dbReference type="Gene3D" id="3.30.360.10">
    <property type="entry name" value="Dihydrodipicolinate Reductase, domain 2"/>
    <property type="match status" value="1"/>
</dbReference>
<dbReference type="Pfam" id="PF09290">
    <property type="entry name" value="AcetDehyd-dimer"/>
    <property type="match status" value="1"/>
</dbReference>
<dbReference type="RefSeq" id="WP_219803296.1">
    <property type="nucleotide sequence ID" value="NZ_CP080096.1"/>
</dbReference>
<dbReference type="InterPro" id="IPR000534">
    <property type="entry name" value="Semialdehyde_DH_NAD-bd"/>
</dbReference>
<dbReference type="PIRSF" id="PIRSF015689">
    <property type="entry name" value="Actaldh_dh_actl"/>
    <property type="match status" value="1"/>
</dbReference>
<evidence type="ECO:0000256" key="3">
    <source>
        <dbReference type="ARBA" id="ARBA00023002"/>
    </source>
</evidence>
<dbReference type="Gene3D" id="3.40.50.720">
    <property type="entry name" value="NAD(P)-binding Rossmann-like Domain"/>
    <property type="match status" value="1"/>
</dbReference>
<dbReference type="InterPro" id="IPR036291">
    <property type="entry name" value="NAD(P)-bd_dom_sf"/>
</dbReference>
<evidence type="ECO:0000259" key="6">
    <source>
        <dbReference type="SMART" id="SM00859"/>
    </source>
</evidence>
<reference evidence="7 8" key="1">
    <citation type="submission" date="2021-07" db="EMBL/GenBank/DDBJ databases">
        <title>Paraburkholderia edwinii protects Aspergillus sp. from phenazines by acting as a toxin sponge.</title>
        <authorList>
            <person name="Dahlstrom K.M."/>
            <person name="Newman D.K."/>
        </authorList>
    </citation>
    <scope>NUCLEOTIDE SEQUENCE [LARGE SCALE GENOMIC DNA]</scope>
    <source>
        <strain evidence="7 8">Pe01</strain>
    </source>
</reference>
<evidence type="ECO:0000256" key="1">
    <source>
        <dbReference type="ARBA" id="ARBA00009244"/>
    </source>
</evidence>
<evidence type="ECO:0000256" key="2">
    <source>
        <dbReference type="ARBA" id="ARBA00022797"/>
    </source>
</evidence>
<keyword evidence="8" id="KW-1185">Reference proteome</keyword>
<gene>
    <name evidence="7" type="ORF">KZJ38_28100</name>
</gene>
<dbReference type="SUPFAM" id="SSF51735">
    <property type="entry name" value="NAD(P)-binding Rossmann-fold domains"/>
    <property type="match status" value="1"/>
</dbReference>
<dbReference type="SUPFAM" id="SSF55347">
    <property type="entry name" value="Glyceraldehyde-3-phosphate dehydrogenase-like, C-terminal domain"/>
    <property type="match status" value="1"/>
</dbReference>
<keyword evidence="4 5" id="KW-0520">NAD</keyword>
<comment type="caution">
    <text evidence="5">Lacks conserved residue(s) required for the propagation of feature annotation.</text>
</comment>
<dbReference type="CDD" id="cd23933">
    <property type="entry name" value="ALDH_C"/>
    <property type="match status" value="1"/>
</dbReference>
<sequence length="294" mass="31331">MHDQRTSVAIIGSGTIGTDLMCKVIESEVLSLAFVVGRDANSKGLAIAKERHVETSAEGIDFLKENADAFDIVFDATSAYAHAQNNSFFSAAAKFAIDLTPARIGAICVPSINLGDVGQQQNINLITCGGQASLPLVHALRNTTKRIDYIEVVSTIAAASAGLATRENINQYLLTTEHALARFSGAPEVKAILNINPAEPGVSMQTTIYAYASFDDFGAIELEIERAADAVREYVPGFEIVLKPVLDAGRITVSVTVRGSGHYLPQYAGNLDIINCAAIAVAKSRHEHIASKRS</sequence>
<comment type="similarity">
    <text evidence="1 5">Belongs to the acetaldehyde dehydrogenase family.</text>
</comment>
<proteinExistence type="inferred from homology"/>
<name>A0ABX8UWV3_9BURK</name>
<evidence type="ECO:0000313" key="8">
    <source>
        <dbReference type="Proteomes" id="UP000826462"/>
    </source>
</evidence>
<organism evidence="7 8">
    <name type="scientific">Paraburkholderia edwinii</name>
    <dbReference type="NCBI Taxonomy" id="2861782"/>
    <lineage>
        <taxon>Bacteria</taxon>
        <taxon>Pseudomonadati</taxon>
        <taxon>Pseudomonadota</taxon>
        <taxon>Betaproteobacteria</taxon>
        <taxon>Burkholderiales</taxon>
        <taxon>Burkholderiaceae</taxon>
        <taxon>Paraburkholderia</taxon>
    </lineage>
</organism>
<protein>
    <recommendedName>
        <fullName evidence="5">Acetaldehyde dehydrogenase</fullName>
        <ecNumber evidence="5">1.2.1.10</ecNumber>
    </recommendedName>
    <alternativeName>
        <fullName evidence="5">Acetaldehyde dehydrogenase [acetylating]</fullName>
    </alternativeName>
</protein>
<keyword evidence="2 5" id="KW-0058">Aromatic hydrocarbons catabolism</keyword>
<feature type="active site" description="Acyl-thioester intermediate" evidence="5">
    <location>
        <position position="128"/>
    </location>
</feature>
<dbReference type="Proteomes" id="UP000826462">
    <property type="component" value="Chromosome 2"/>
</dbReference>
<comment type="catalytic activity">
    <reaction evidence="5">
        <text>acetaldehyde + NAD(+) + CoA = acetyl-CoA + NADH + H(+)</text>
        <dbReference type="Rhea" id="RHEA:23288"/>
        <dbReference type="ChEBI" id="CHEBI:15343"/>
        <dbReference type="ChEBI" id="CHEBI:15378"/>
        <dbReference type="ChEBI" id="CHEBI:57287"/>
        <dbReference type="ChEBI" id="CHEBI:57288"/>
        <dbReference type="ChEBI" id="CHEBI:57540"/>
        <dbReference type="ChEBI" id="CHEBI:57945"/>
        <dbReference type="EC" id="1.2.1.10"/>
    </reaction>
</comment>
<evidence type="ECO:0000256" key="5">
    <source>
        <dbReference type="HAMAP-Rule" id="MF_01657"/>
    </source>
</evidence>
<evidence type="ECO:0000256" key="4">
    <source>
        <dbReference type="ARBA" id="ARBA00023027"/>
    </source>
</evidence>
<keyword evidence="3 5" id="KW-0560">Oxidoreductase</keyword>
<feature type="binding site" evidence="5">
    <location>
        <position position="270"/>
    </location>
    <ligand>
        <name>NAD(+)</name>
        <dbReference type="ChEBI" id="CHEBI:57540"/>
    </ligand>
</feature>
<dbReference type="InterPro" id="IPR003361">
    <property type="entry name" value="Acetaldehyde_dehydrogenase"/>
</dbReference>
<dbReference type="SMART" id="SM00859">
    <property type="entry name" value="Semialdhyde_dh"/>
    <property type="match status" value="1"/>
</dbReference>
<evidence type="ECO:0000313" key="7">
    <source>
        <dbReference type="EMBL" id="QYD73488.1"/>
    </source>
</evidence>
<dbReference type="HAMAP" id="MF_01657">
    <property type="entry name" value="Ac_ald_DH_ac"/>
    <property type="match status" value="1"/>
</dbReference>
<dbReference type="InterPro" id="IPR015426">
    <property type="entry name" value="Acetylaldehyde_DH_C"/>
</dbReference>
<dbReference type="NCBIfam" id="NF006157">
    <property type="entry name" value="PRK08300.1"/>
    <property type="match status" value="1"/>
</dbReference>
<dbReference type="EC" id="1.2.1.10" evidence="5"/>